<evidence type="ECO:0000313" key="3">
    <source>
        <dbReference type="Proteomes" id="UP000324233"/>
    </source>
</evidence>
<feature type="domain" description="STAS" evidence="1">
    <location>
        <begin position="38"/>
        <end position="119"/>
    </location>
</feature>
<reference evidence="2 3" key="1">
    <citation type="submission" date="2019-08" db="EMBL/GenBank/DDBJ databases">
        <title>Deep-cultivation of Planctomycetes and their phenomic and genomic characterization uncovers novel biology.</title>
        <authorList>
            <person name="Wiegand S."/>
            <person name="Jogler M."/>
            <person name="Boedeker C."/>
            <person name="Pinto D."/>
            <person name="Vollmers J."/>
            <person name="Rivas-Marin E."/>
            <person name="Kohn T."/>
            <person name="Peeters S.H."/>
            <person name="Heuer A."/>
            <person name="Rast P."/>
            <person name="Oberbeckmann S."/>
            <person name="Bunk B."/>
            <person name="Jeske O."/>
            <person name="Meyerdierks A."/>
            <person name="Storesund J.E."/>
            <person name="Kallscheuer N."/>
            <person name="Luecker S."/>
            <person name="Lage O.M."/>
            <person name="Pohl T."/>
            <person name="Merkel B.J."/>
            <person name="Hornburger P."/>
            <person name="Mueller R.-W."/>
            <person name="Bruemmer F."/>
            <person name="Labrenz M."/>
            <person name="Spormann A.M."/>
            <person name="Op den Camp H."/>
            <person name="Overmann J."/>
            <person name="Amann R."/>
            <person name="Jetten M.S.M."/>
            <person name="Mascher T."/>
            <person name="Medema M.H."/>
            <person name="Devos D.P."/>
            <person name="Kaster A.-K."/>
            <person name="Ovreas L."/>
            <person name="Rohde M."/>
            <person name="Galperin M.Y."/>
            <person name="Jogler C."/>
        </authorList>
    </citation>
    <scope>NUCLEOTIDE SEQUENCE [LARGE SCALE GENOMIC DNA]</scope>
    <source>
        <strain evidence="2 3">OJF2</strain>
    </source>
</reference>
<dbReference type="KEGG" id="agv:OJF2_68450"/>
<dbReference type="PANTHER" id="PTHR33495:SF2">
    <property type="entry name" value="ANTI-SIGMA FACTOR ANTAGONIST TM_1081-RELATED"/>
    <property type="match status" value="1"/>
</dbReference>
<dbReference type="SUPFAM" id="SSF52091">
    <property type="entry name" value="SpoIIaa-like"/>
    <property type="match status" value="1"/>
</dbReference>
<dbReference type="InterPro" id="IPR002645">
    <property type="entry name" value="STAS_dom"/>
</dbReference>
<dbReference type="OrthoDB" id="287590at2"/>
<organism evidence="2 3">
    <name type="scientific">Aquisphaera giovannonii</name>
    <dbReference type="NCBI Taxonomy" id="406548"/>
    <lineage>
        <taxon>Bacteria</taxon>
        <taxon>Pseudomonadati</taxon>
        <taxon>Planctomycetota</taxon>
        <taxon>Planctomycetia</taxon>
        <taxon>Isosphaerales</taxon>
        <taxon>Isosphaeraceae</taxon>
        <taxon>Aquisphaera</taxon>
    </lineage>
</organism>
<gene>
    <name evidence="2" type="primary">rsbV_2</name>
    <name evidence="2" type="ORF">OJF2_68450</name>
</gene>
<dbReference type="InterPro" id="IPR036513">
    <property type="entry name" value="STAS_dom_sf"/>
</dbReference>
<dbReference type="Proteomes" id="UP000324233">
    <property type="component" value="Chromosome"/>
</dbReference>
<dbReference type="PANTHER" id="PTHR33495">
    <property type="entry name" value="ANTI-SIGMA FACTOR ANTAGONIST TM_1081-RELATED-RELATED"/>
    <property type="match status" value="1"/>
</dbReference>
<protein>
    <submittedName>
        <fullName evidence="2">Anti-sigma-B factor antagonist</fullName>
    </submittedName>
</protein>
<dbReference type="Pfam" id="PF01740">
    <property type="entry name" value="STAS"/>
    <property type="match status" value="1"/>
</dbReference>
<dbReference type="PROSITE" id="PS50801">
    <property type="entry name" value="STAS"/>
    <property type="match status" value="1"/>
</dbReference>
<dbReference type="RefSeq" id="WP_148597708.1">
    <property type="nucleotide sequence ID" value="NZ_CP042997.1"/>
</dbReference>
<dbReference type="Gene3D" id="3.30.750.24">
    <property type="entry name" value="STAS domain"/>
    <property type="match status" value="1"/>
</dbReference>
<proteinExistence type="predicted"/>
<evidence type="ECO:0000313" key="2">
    <source>
        <dbReference type="EMBL" id="QEH38247.1"/>
    </source>
</evidence>
<keyword evidence="3" id="KW-1185">Reference proteome</keyword>
<name>A0A5B9WCJ8_9BACT</name>
<dbReference type="EMBL" id="CP042997">
    <property type="protein sequence ID" value="QEH38247.1"/>
    <property type="molecule type" value="Genomic_DNA"/>
</dbReference>
<evidence type="ECO:0000259" key="1">
    <source>
        <dbReference type="PROSITE" id="PS50801"/>
    </source>
</evidence>
<dbReference type="GO" id="GO:0043856">
    <property type="term" value="F:anti-sigma factor antagonist activity"/>
    <property type="evidence" value="ECO:0007669"/>
    <property type="project" value="TreeGrafter"/>
</dbReference>
<dbReference type="CDD" id="cd07043">
    <property type="entry name" value="STAS_anti-anti-sigma_factors"/>
    <property type="match status" value="1"/>
</dbReference>
<accession>A0A5B9WCJ8</accession>
<dbReference type="AlphaFoldDB" id="A0A5B9WCJ8"/>
<sequence length="119" mass="13341">MSSGPRPRLRLEDVDGVTVVSFTDSKIVTEDQIQEVGDQLNALTEDGAKQKILLNFGNVQYCSSTVLGKLVGFKRRIDKNKGKLKFCCIHPDLMIPFKLTGLDKVFEMYAEEQAALDKF</sequence>